<gene>
    <name evidence="2" type="ORF">D917_05204</name>
</gene>
<sequence length="90" mass="10056">MNSNGDNNKHNHSNLMEKIKPKKRTVSGQNDEKLAEADGSEQTLKSSSPRHSSCKNQDKSPEEIITKDGQDDKKLSIPREHPVTIFTAEV</sequence>
<dbReference type="EMBL" id="LVZM01000664">
    <property type="protein sequence ID" value="OUC49640.1"/>
    <property type="molecule type" value="Genomic_DNA"/>
</dbReference>
<evidence type="ECO:0000256" key="1">
    <source>
        <dbReference type="SAM" id="MobiDB-lite"/>
    </source>
</evidence>
<reference evidence="2 3" key="1">
    <citation type="submission" date="2015-04" db="EMBL/GenBank/DDBJ databases">
        <title>Draft genome of the roundworm Trichinella nativa.</title>
        <authorList>
            <person name="Mitreva M."/>
        </authorList>
    </citation>
    <scope>NUCLEOTIDE SEQUENCE [LARGE SCALE GENOMIC DNA]</scope>
    <source>
        <strain evidence="2 3">ISS45</strain>
    </source>
</reference>
<accession>A0A1Y3EXX5</accession>
<feature type="compositionally biased region" description="Basic and acidic residues" evidence="1">
    <location>
        <begin position="56"/>
        <end position="82"/>
    </location>
</feature>
<evidence type="ECO:0000313" key="2">
    <source>
        <dbReference type="EMBL" id="OUC49640.1"/>
    </source>
</evidence>
<comment type="caution">
    <text evidence="2">The sequence shown here is derived from an EMBL/GenBank/DDBJ whole genome shotgun (WGS) entry which is preliminary data.</text>
</comment>
<feature type="region of interest" description="Disordered" evidence="1">
    <location>
        <begin position="1"/>
        <end position="90"/>
    </location>
</feature>
<protein>
    <submittedName>
        <fullName evidence="2">Uncharacterized protein</fullName>
    </submittedName>
</protein>
<proteinExistence type="predicted"/>
<organism evidence="2 3">
    <name type="scientific">Trichinella nativa</name>
    <dbReference type="NCBI Taxonomy" id="6335"/>
    <lineage>
        <taxon>Eukaryota</taxon>
        <taxon>Metazoa</taxon>
        <taxon>Ecdysozoa</taxon>
        <taxon>Nematoda</taxon>
        <taxon>Enoplea</taxon>
        <taxon>Dorylaimia</taxon>
        <taxon>Trichinellida</taxon>
        <taxon>Trichinellidae</taxon>
        <taxon>Trichinella</taxon>
    </lineage>
</organism>
<name>A0A1Y3EXX5_9BILA</name>
<dbReference type="AlphaFoldDB" id="A0A1Y3EXX5"/>
<dbReference type="Proteomes" id="UP000243006">
    <property type="component" value="Unassembled WGS sequence"/>
</dbReference>
<feature type="compositionally biased region" description="Polar residues" evidence="1">
    <location>
        <begin position="40"/>
        <end position="55"/>
    </location>
</feature>
<evidence type="ECO:0000313" key="3">
    <source>
        <dbReference type="Proteomes" id="UP000243006"/>
    </source>
</evidence>